<keyword evidence="5" id="KW-0119">Carbohydrate metabolism</keyword>
<dbReference type="Proteomes" id="UP000321606">
    <property type="component" value="Chromosome"/>
</dbReference>
<protein>
    <submittedName>
        <fullName evidence="6">2-dehydro-3-deoxyphosphogluconate aldolase/4-hydroxy-2-oxoglutarate aldolase</fullName>
    </submittedName>
</protein>
<dbReference type="AlphaFoldDB" id="A0A510JEU7"/>
<evidence type="ECO:0000256" key="3">
    <source>
        <dbReference type="ARBA" id="ARBA00011233"/>
    </source>
</evidence>
<organism evidence="6 7">
    <name type="scientific">Pseudoleptotrichia goodfellowii</name>
    <dbReference type="NCBI Taxonomy" id="157692"/>
    <lineage>
        <taxon>Bacteria</taxon>
        <taxon>Fusobacteriati</taxon>
        <taxon>Fusobacteriota</taxon>
        <taxon>Fusobacteriia</taxon>
        <taxon>Fusobacteriales</taxon>
        <taxon>Leptotrichiaceae</taxon>
        <taxon>Pseudoleptotrichia</taxon>
    </lineage>
</organism>
<dbReference type="Gene3D" id="3.20.20.70">
    <property type="entry name" value="Aldolase class I"/>
    <property type="match status" value="1"/>
</dbReference>
<dbReference type="PANTHER" id="PTHR30246:SF1">
    <property type="entry name" value="2-DEHYDRO-3-DEOXY-6-PHOSPHOGALACTONATE ALDOLASE-RELATED"/>
    <property type="match status" value="1"/>
</dbReference>
<evidence type="ECO:0000256" key="1">
    <source>
        <dbReference type="ARBA" id="ARBA00004761"/>
    </source>
</evidence>
<evidence type="ECO:0000256" key="4">
    <source>
        <dbReference type="ARBA" id="ARBA00023239"/>
    </source>
</evidence>
<dbReference type="EMBL" id="AP019822">
    <property type="protein sequence ID" value="BBM36563.1"/>
    <property type="molecule type" value="Genomic_DNA"/>
</dbReference>
<keyword evidence="4" id="KW-0456">Lyase</keyword>
<dbReference type="KEGG" id="lgo:JCM16774_1507"/>
<gene>
    <name evidence="6" type="primary">eda</name>
    <name evidence="6" type="ORF">JCM16774_1507</name>
</gene>
<dbReference type="InterPro" id="IPR000887">
    <property type="entry name" value="Aldlse_KDPG_KHG"/>
</dbReference>
<dbReference type="OrthoDB" id="9802667at2"/>
<evidence type="ECO:0000313" key="7">
    <source>
        <dbReference type="Proteomes" id="UP000321606"/>
    </source>
</evidence>
<dbReference type="STRING" id="714315.GCA_000516535_01516"/>
<dbReference type="PANTHER" id="PTHR30246">
    <property type="entry name" value="2-KETO-3-DEOXY-6-PHOSPHOGLUCONATE ALDOLASE"/>
    <property type="match status" value="1"/>
</dbReference>
<evidence type="ECO:0000313" key="6">
    <source>
        <dbReference type="EMBL" id="BBM36563.1"/>
    </source>
</evidence>
<comment type="subunit">
    <text evidence="3">Homotrimer.</text>
</comment>
<name>A0A510JEU7_9FUSO</name>
<dbReference type="Pfam" id="PF01081">
    <property type="entry name" value="Aldolase"/>
    <property type="match status" value="1"/>
</dbReference>
<reference evidence="6 7" key="1">
    <citation type="submission" date="2019-07" db="EMBL/GenBank/DDBJ databases">
        <title>Complete Genome Sequence of Leptotrichia goodfellowii Strain JCM 16774.</title>
        <authorList>
            <person name="Watanabe S."/>
            <person name="Cui L."/>
        </authorList>
    </citation>
    <scope>NUCLEOTIDE SEQUENCE [LARGE SCALE GENOMIC DNA]</scope>
    <source>
        <strain evidence="6 7">JCM16774</strain>
    </source>
</reference>
<dbReference type="InterPro" id="IPR013785">
    <property type="entry name" value="Aldolase_TIM"/>
</dbReference>
<comment type="pathway">
    <text evidence="1">Carbohydrate acid metabolism.</text>
</comment>
<dbReference type="GO" id="GO:0016829">
    <property type="term" value="F:lyase activity"/>
    <property type="evidence" value="ECO:0007669"/>
    <property type="project" value="UniProtKB-KW"/>
</dbReference>
<sequence length="206" mass="22063">MSSFEKYEVLKTLTDTKIVAVIRGNSSKEAIETVEACVEGGIKAIEVTYTIRTASEIISHFAENKNTIVGAGTVLDAETARMAILSGAKFIVAPTFSKEVATLCNRYQIPYVPGCQTVTEILTALEAGCDLIKLFPGSNFDYSYMKAVKAPVPKVKFMVTGGVNVDNIAEWLQAGADAVGVGGNIVKGSKEDIIKAAKEYLAKIKE</sequence>
<evidence type="ECO:0000256" key="2">
    <source>
        <dbReference type="ARBA" id="ARBA00006906"/>
    </source>
</evidence>
<dbReference type="CDD" id="cd00452">
    <property type="entry name" value="KDPG_aldolase"/>
    <property type="match status" value="1"/>
</dbReference>
<dbReference type="NCBIfam" id="TIGR01182">
    <property type="entry name" value="eda"/>
    <property type="match status" value="1"/>
</dbReference>
<dbReference type="SUPFAM" id="SSF51569">
    <property type="entry name" value="Aldolase"/>
    <property type="match status" value="1"/>
</dbReference>
<comment type="similarity">
    <text evidence="2">Belongs to the KHG/KDPG aldolase family.</text>
</comment>
<dbReference type="NCBIfam" id="NF005119">
    <property type="entry name" value="PRK06552.1"/>
    <property type="match status" value="1"/>
</dbReference>
<accession>A0A510JEU7</accession>
<proteinExistence type="inferred from homology"/>
<evidence type="ECO:0000256" key="5">
    <source>
        <dbReference type="ARBA" id="ARBA00023277"/>
    </source>
</evidence>
<dbReference type="RefSeq" id="WP_036056137.1">
    <property type="nucleotide sequence ID" value="NZ_AP019822.1"/>
</dbReference>